<dbReference type="Proteomes" id="UP000821837">
    <property type="component" value="Chromosome 10"/>
</dbReference>
<protein>
    <recommendedName>
        <fullName evidence="4">CCHC-type domain-containing protein</fullName>
    </recommendedName>
</protein>
<dbReference type="EMBL" id="JABSTV010001246">
    <property type="protein sequence ID" value="KAH7975842.1"/>
    <property type="molecule type" value="Genomic_DNA"/>
</dbReference>
<reference evidence="2" key="2">
    <citation type="submission" date="2021-09" db="EMBL/GenBank/DDBJ databases">
        <authorList>
            <person name="Jia N."/>
            <person name="Wang J."/>
            <person name="Shi W."/>
            <person name="Du L."/>
            <person name="Sun Y."/>
            <person name="Zhan W."/>
            <person name="Jiang J."/>
            <person name="Wang Q."/>
            <person name="Zhang B."/>
            <person name="Ji P."/>
            <person name="Sakyi L.B."/>
            <person name="Cui X."/>
            <person name="Yuan T."/>
            <person name="Jiang B."/>
            <person name="Yang W."/>
            <person name="Lam T.T.-Y."/>
            <person name="Chang Q."/>
            <person name="Ding S."/>
            <person name="Wang X."/>
            <person name="Zhu J."/>
            <person name="Ruan X."/>
            <person name="Zhao L."/>
            <person name="Wei J."/>
            <person name="Que T."/>
            <person name="Du C."/>
            <person name="Cheng J."/>
            <person name="Dai P."/>
            <person name="Han X."/>
            <person name="Huang E."/>
            <person name="Gao Y."/>
            <person name="Liu J."/>
            <person name="Shao H."/>
            <person name="Ye R."/>
            <person name="Li L."/>
            <person name="Wei W."/>
            <person name="Wang X."/>
            <person name="Wang C."/>
            <person name="Huo Q."/>
            <person name="Li W."/>
            <person name="Guo W."/>
            <person name="Chen H."/>
            <person name="Chen S."/>
            <person name="Zhou L."/>
            <person name="Zhou L."/>
            <person name="Ni X."/>
            <person name="Tian J."/>
            <person name="Zhou Y."/>
            <person name="Sheng Y."/>
            <person name="Liu T."/>
            <person name="Pan Y."/>
            <person name="Xia L."/>
            <person name="Li J."/>
            <person name="Zhao F."/>
            <person name="Cao W."/>
        </authorList>
    </citation>
    <scope>NUCLEOTIDE SEQUENCE</scope>
    <source>
        <strain evidence="2">Rsan-2018</strain>
        <tissue evidence="2">Larvae</tissue>
    </source>
</reference>
<gene>
    <name evidence="2" type="ORF">HPB52_006187</name>
</gene>
<feature type="region of interest" description="Disordered" evidence="1">
    <location>
        <begin position="88"/>
        <end position="157"/>
    </location>
</feature>
<evidence type="ECO:0008006" key="4">
    <source>
        <dbReference type="Google" id="ProtNLM"/>
    </source>
</evidence>
<evidence type="ECO:0000313" key="2">
    <source>
        <dbReference type="EMBL" id="KAH7975842.1"/>
    </source>
</evidence>
<evidence type="ECO:0000256" key="1">
    <source>
        <dbReference type="SAM" id="MobiDB-lite"/>
    </source>
</evidence>
<reference evidence="2" key="1">
    <citation type="journal article" date="2020" name="Cell">
        <title>Large-Scale Comparative Analyses of Tick Genomes Elucidate Their Genetic Diversity and Vector Capacities.</title>
        <authorList>
            <consortium name="Tick Genome and Microbiome Consortium (TIGMIC)"/>
            <person name="Jia N."/>
            <person name="Wang J."/>
            <person name="Shi W."/>
            <person name="Du L."/>
            <person name="Sun Y."/>
            <person name="Zhan W."/>
            <person name="Jiang J.F."/>
            <person name="Wang Q."/>
            <person name="Zhang B."/>
            <person name="Ji P."/>
            <person name="Bell-Sakyi L."/>
            <person name="Cui X.M."/>
            <person name="Yuan T.T."/>
            <person name="Jiang B.G."/>
            <person name="Yang W.F."/>
            <person name="Lam T.T."/>
            <person name="Chang Q.C."/>
            <person name="Ding S.J."/>
            <person name="Wang X.J."/>
            <person name="Zhu J.G."/>
            <person name="Ruan X.D."/>
            <person name="Zhao L."/>
            <person name="Wei J.T."/>
            <person name="Ye R.Z."/>
            <person name="Que T.C."/>
            <person name="Du C.H."/>
            <person name="Zhou Y.H."/>
            <person name="Cheng J.X."/>
            <person name="Dai P.F."/>
            <person name="Guo W.B."/>
            <person name="Han X.H."/>
            <person name="Huang E.J."/>
            <person name="Li L.F."/>
            <person name="Wei W."/>
            <person name="Gao Y.C."/>
            <person name="Liu J.Z."/>
            <person name="Shao H.Z."/>
            <person name="Wang X."/>
            <person name="Wang C.C."/>
            <person name="Yang T.C."/>
            <person name="Huo Q.B."/>
            <person name="Li W."/>
            <person name="Chen H.Y."/>
            <person name="Chen S.E."/>
            <person name="Zhou L.G."/>
            <person name="Ni X.B."/>
            <person name="Tian J.H."/>
            <person name="Sheng Y."/>
            <person name="Liu T."/>
            <person name="Pan Y.S."/>
            <person name="Xia L.Y."/>
            <person name="Li J."/>
            <person name="Zhao F."/>
            <person name="Cao W.C."/>
        </authorList>
    </citation>
    <scope>NUCLEOTIDE SEQUENCE</scope>
    <source>
        <strain evidence="2">Rsan-2018</strain>
    </source>
</reference>
<name>A0A9D4QCG7_RHISA</name>
<sequence>MSKAVPNLINVDCKTIQCEYERVVRLCRRCNFPGHHVNECETQQCERCDEWGHLRSKAACKRCGGDHAVVRCKVKTYSSVAQRFSSLWVPDSAEGNARRESAPNPEDAHKQGKGSDSQSAPNDAEVHENGEGRSDSVEAPLSEAGGTHRPTPSKKSA</sequence>
<accession>A0A9D4QCG7</accession>
<organism evidence="2 3">
    <name type="scientific">Rhipicephalus sanguineus</name>
    <name type="common">Brown dog tick</name>
    <name type="synonym">Ixodes sanguineus</name>
    <dbReference type="NCBI Taxonomy" id="34632"/>
    <lineage>
        <taxon>Eukaryota</taxon>
        <taxon>Metazoa</taxon>
        <taxon>Ecdysozoa</taxon>
        <taxon>Arthropoda</taxon>
        <taxon>Chelicerata</taxon>
        <taxon>Arachnida</taxon>
        <taxon>Acari</taxon>
        <taxon>Parasitiformes</taxon>
        <taxon>Ixodida</taxon>
        <taxon>Ixodoidea</taxon>
        <taxon>Ixodidae</taxon>
        <taxon>Rhipicephalinae</taxon>
        <taxon>Rhipicephalus</taxon>
        <taxon>Rhipicephalus</taxon>
    </lineage>
</organism>
<dbReference type="AlphaFoldDB" id="A0A9D4QCG7"/>
<evidence type="ECO:0000313" key="3">
    <source>
        <dbReference type="Proteomes" id="UP000821837"/>
    </source>
</evidence>
<proteinExistence type="predicted"/>
<feature type="compositionally biased region" description="Basic and acidic residues" evidence="1">
    <location>
        <begin position="96"/>
        <end position="110"/>
    </location>
</feature>
<keyword evidence="3" id="KW-1185">Reference proteome</keyword>
<feature type="compositionally biased region" description="Basic and acidic residues" evidence="1">
    <location>
        <begin position="124"/>
        <end position="136"/>
    </location>
</feature>
<comment type="caution">
    <text evidence="2">The sequence shown here is derived from an EMBL/GenBank/DDBJ whole genome shotgun (WGS) entry which is preliminary data.</text>
</comment>